<accession>A0A7Y6Q9L9</accession>
<evidence type="ECO:0000313" key="3">
    <source>
        <dbReference type="Proteomes" id="UP000520198"/>
    </source>
</evidence>
<reference evidence="2 3" key="1">
    <citation type="submission" date="2020-06" db="EMBL/GenBank/DDBJ databases">
        <authorList>
            <person name="Grouzdev D.S."/>
        </authorList>
    </citation>
    <scope>NUCLEOTIDE SEQUENCE [LARGE SCALE GENOMIC DNA]</scope>
    <source>
        <strain evidence="2 3">HO-A22</strain>
    </source>
</reference>
<sequence>MVDETVRDEIVVLMRSGDGYFDHDRLSLRHLKNVVPSIGDRLTLHLDDEGLGVYQVEQRYLADLRLVDNGGDDGCFWVLVVDQFHEDHFCELDLTVRAIYREDFHRTWKGAVIPAAPPQYEPVPPPDLPKSKRISHKMKDPAYWTPERKETMRKKREARLARMRAMEELEKKR</sequence>
<feature type="compositionally biased region" description="Pro residues" evidence="1">
    <location>
        <begin position="119"/>
        <end position="128"/>
    </location>
</feature>
<protein>
    <submittedName>
        <fullName evidence="2">Uncharacterized protein</fullName>
    </submittedName>
</protein>
<evidence type="ECO:0000313" key="2">
    <source>
        <dbReference type="EMBL" id="NVD41320.1"/>
    </source>
</evidence>
<comment type="caution">
    <text evidence="2">The sequence shown here is derived from an EMBL/GenBank/DDBJ whole genome shotgun (WGS) entry which is preliminary data.</text>
</comment>
<dbReference type="AlphaFoldDB" id="A0A7Y6Q9L9"/>
<organism evidence="2 3">
    <name type="scientific">Ensifer oleiphilus</name>
    <dbReference type="NCBI Taxonomy" id="2742698"/>
    <lineage>
        <taxon>Bacteria</taxon>
        <taxon>Pseudomonadati</taxon>
        <taxon>Pseudomonadota</taxon>
        <taxon>Alphaproteobacteria</taxon>
        <taxon>Hyphomicrobiales</taxon>
        <taxon>Rhizobiaceae</taxon>
        <taxon>Sinorhizobium/Ensifer group</taxon>
        <taxon>Ensifer</taxon>
    </lineage>
</organism>
<proteinExistence type="predicted"/>
<gene>
    <name evidence="2" type="ORF">HT585_20805</name>
</gene>
<keyword evidence="3" id="KW-1185">Reference proteome</keyword>
<dbReference type="RefSeq" id="WP_176354751.1">
    <property type="nucleotide sequence ID" value="NZ_JABWDU010000005.1"/>
</dbReference>
<dbReference type="Proteomes" id="UP000520198">
    <property type="component" value="Unassembled WGS sequence"/>
</dbReference>
<name>A0A7Y6Q9L9_9HYPH</name>
<dbReference type="EMBL" id="JABWDU010000005">
    <property type="protein sequence ID" value="NVD41320.1"/>
    <property type="molecule type" value="Genomic_DNA"/>
</dbReference>
<evidence type="ECO:0000256" key="1">
    <source>
        <dbReference type="SAM" id="MobiDB-lite"/>
    </source>
</evidence>
<feature type="region of interest" description="Disordered" evidence="1">
    <location>
        <begin position="119"/>
        <end position="153"/>
    </location>
</feature>